<gene>
    <name evidence="1" type="ORF">TU35_006125</name>
</gene>
<dbReference type="Proteomes" id="UP000033636">
    <property type="component" value="Unassembled WGS sequence"/>
</dbReference>
<protein>
    <submittedName>
        <fullName evidence="1">Glycoside hydrolase family 57 protein</fullName>
    </submittedName>
</protein>
<sequence length="467" mass="54203">MDVVFFFEVHQPLRLRPDIDRMFPRLPSPDELFYAELNAEVFDRVVRKAYRPATRIILDAAKEVGFKATFSLSGLLIEQLKRRAPDVLEMFRELASMEAAEFVAQTYYHSLAWFIDRGEFEEQVREQARLVEEEIGYRPKAAENTEFIYNNDVACELYSLGYRTVLTEGADWVLGWRSPNYVYRAWGCEARVLTRNYRLSDDVGFRFGARWWDQWPLTADKYASWLEATPGDVLLIAMDYETFGEHHWPESGIHEFLKWLPREMAKRPRLRFATASEAAWRNPARDIYDVPPWASISWADERDLSAWLGNEMQRSSFSLLSRLYPYARALGGEALRLWRLLSTSDHFYYQATKIGPAGEVHSYFSPYGSAYKAHFAYASALSVLAAFIRQSWSIEAAKRMRAFGDLCFYFTDDDGRVVDRACSIDEAVGALRRLRKGIADRHRPNVARWLREVFLLPPEAAEAYARS</sequence>
<name>A0ACC6V1H4_9CREN</name>
<reference evidence="1" key="1">
    <citation type="submission" date="2024-07" db="EMBL/GenBank/DDBJ databases">
        <title>Metagenome and Metagenome-Assembled Genomes of Archaea from a hot spring from the geothermal field of Los Azufres, Mexico.</title>
        <authorList>
            <person name="Marin-Paredes R."/>
            <person name="Martinez-Romero E."/>
            <person name="Servin-Garciduenas L.E."/>
        </authorList>
    </citation>
    <scope>NUCLEOTIDE SEQUENCE</scope>
</reference>
<keyword evidence="1" id="KW-0378">Hydrolase</keyword>
<proteinExistence type="predicted"/>
<comment type="caution">
    <text evidence="1">The sequence shown here is derived from an EMBL/GenBank/DDBJ whole genome shotgun (WGS) entry which is preliminary data.</text>
</comment>
<dbReference type="EMBL" id="JZWT02000014">
    <property type="protein sequence ID" value="MFB6490806.1"/>
    <property type="molecule type" value="Genomic_DNA"/>
</dbReference>
<evidence type="ECO:0000313" key="2">
    <source>
        <dbReference type="Proteomes" id="UP000033636"/>
    </source>
</evidence>
<accession>A0ACC6V1H4</accession>
<organism evidence="1 2">
    <name type="scientific">Thermoproteus sp. AZ2</name>
    <dbReference type="NCBI Taxonomy" id="1609232"/>
    <lineage>
        <taxon>Archaea</taxon>
        <taxon>Thermoproteota</taxon>
        <taxon>Thermoprotei</taxon>
        <taxon>Thermoproteales</taxon>
        <taxon>Thermoproteaceae</taxon>
        <taxon>Thermoproteus</taxon>
    </lineage>
</organism>
<evidence type="ECO:0000313" key="1">
    <source>
        <dbReference type="EMBL" id="MFB6490806.1"/>
    </source>
</evidence>